<feature type="modified residue" description="4-aspartylphosphate" evidence="1">
    <location>
        <position position="63"/>
    </location>
</feature>
<dbReference type="InterPro" id="IPR052048">
    <property type="entry name" value="ST_Response_Regulator"/>
</dbReference>
<keyword evidence="4" id="KW-1185">Reference proteome</keyword>
<dbReference type="InterPro" id="IPR058245">
    <property type="entry name" value="NreC/VraR/RcsB-like_REC"/>
</dbReference>
<dbReference type="InterPro" id="IPR011006">
    <property type="entry name" value="CheY-like_superfamily"/>
</dbReference>
<dbReference type="Gene3D" id="3.40.50.2300">
    <property type="match status" value="1"/>
</dbReference>
<organism evidence="3 4">
    <name type="scientific">Richelia sinica FACHB-800</name>
    <dbReference type="NCBI Taxonomy" id="1357546"/>
    <lineage>
        <taxon>Bacteria</taxon>
        <taxon>Bacillati</taxon>
        <taxon>Cyanobacteriota</taxon>
        <taxon>Cyanophyceae</taxon>
        <taxon>Nostocales</taxon>
        <taxon>Nostocaceae</taxon>
        <taxon>Richelia</taxon>
    </lineage>
</organism>
<dbReference type="PANTHER" id="PTHR43228:SF1">
    <property type="entry name" value="TWO-COMPONENT RESPONSE REGULATOR ARR22"/>
    <property type="match status" value="1"/>
</dbReference>
<evidence type="ECO:0000259" key="2">
    <source>
        <dbReference type="PROSITE" id="PS50110"/>
    </source>
</evidence>
<dbReference type="AlphaFoldDB" id="A0A975T5B3"/>
<reference evidence="3" key="1">
    <citation type="submission" date="2017-04" db="EMBL/GenBank/DDBJ databases">
        <title>Genome deletions in a multicellular cyanobacterial endosymbiont for morphological adaptation in marine diatoms.</title>
        <authorList>
            <person name="Wang Y."/>
            <person name="Gao H."/>
            <person name="Li R."/>
            <person name="Xu X."/>
        </authorList>
    </citation>
    <scope>NUCLEOTIDE SEQUENCE</scope>
    <source>
        <strain evidence="3">FACHB 800</strain>
    </source>
</reference>
<dbReference type="RefSeq" id="WP_190600943.1">
    <property type="nucleotide sequence ID" value="NZ_CP021056.1"/>
</dbReference>
<keyword evidence="1" id="KW-0597">Phosphoprotein</keyword>
<evidence type="ECO:0000256" key="1">
    <source>
        <dbReference type="PROSITE-ProRule" id="PRU00169"/>
    </source>
</evidence>
<evidence type="ECO:0000313" key="3">
    <source>
        <dbReference type="EMBL" id="QXE21743.1"/>
    </source>
</evidence>
<sequence>MLMLSPKSAIVRVLIVDDHDLTRYYLKVAFSAQENIQLVGLATNGEEAIEMVKSCHPHVIVLDLQMPVMDGWIASGKIKAISPHIQIVAYSSIEESRIKQTKAMPSFDEVCKKDIPTSELIAIVRELGLKAEYD</sequence>
<dbReference type="CDD" id="cd17535">
    <property type="entry name" value="REC_NarL-like"/>
    <property type="match status" value="1"/>
</dbReference>
<gene>
    <name evidence="3" type="ORF">B6N60_00420</name>
</gene>
<dbReference type="Pfam" id="PF00072">
    <property type="entry name" value="Response_reg"/>
    <property type="match status" value="1"/>
</dbReference>
<dbReference type="PROSITE" id="PS50110">
    <property type="entry name" value="RESPONSE_REGULATORY"/>
    <property type="match status" value="1"/>
</dbReference>
<dbReference type="EMBL" id="CP021056">
    <property type="protein sequence ID" value="QXE21743.1"/>
    <property type="molecule type" value="Genomic_DNA"/>
</dbReference>
<name>A0A975T5B3_9NOST</name>
<accession>A0A975T5B3</accession>
<dbReference type="InterPro" id="IPR001789">
    <property type="entry name" value="Sig_transdc_resp-reg_receiver"/>
</dbReference>
<feature type="domain" description="Response regulatory" evidence="2">
    <location>
        <begin position="12"/>
        <end position="128"/>
    </location>
</feature>
<dbReference type="PANTHER" id="PTHR43228">
    <property type="entry name" value="TWO-COMPONENT RESPONSE REGULATOR"/>
    <property type="match status" value="1"/>
</dbReference>
<evidence type="ECO:0000313" key="4">
    <source>
        <dbReference type="Proteomes" id="UP000683511"/>
    </source>
</evidence>
<dbReference type="SMART" id="SM00448">
    <property type="entry name" value="REC"/>
    <property type="match status" value="1"/>
</dbReference>
<protein>
    <submittedName>
        <fullName evidence="3">Response regulator receiver protein</fullName>
    </submittedName>
</protein>
<dbReference type="KEGG" id="rsin:B6N60_00420"/>
<dbReference type="GO" id="GO:0000160">
    <property type="term" value="P:phosphorelay signal transduction system"/>
    <property type="evidence" value="ECO:0007669"/>
    <property type="project" value="InterPro"/>
</dbReference>
<proteinExistence type="predicted"/>
<dbReference type="SUPFAM" id="SSF52172">
    <property type="entry name" value="CheY-like"/>
    <property type="match status" value="1"/>
</dbReference>
<dbReference type="Proteomes" id="UP000683511">
    <property type="component" value="Chromosome"/>
</dbReference>